<name>A0A6B3RRG9_9RHOB</name>
<dbReference type="RefSeq" id="WP_164611413.1">
    <property type="nucleotide sequence ID" value="NZ_JAAIKE010000003.1"/>
</dbReference>
<keyword evidence="2" id="KW-1185">Reference proteome</keyword>
<gene>
    <name evidence="1" type="ORF">G3572_10145</name>
</gene>
<comment type="caution">
    <text evidence="1">The sequence shown here is derived from an EMBL/GenBank/DDBJ whole genome shotgun (WGS) entry which is preliminary data.</text>
</comment>
<protein>
    <submittedName>
        <fullName evidence="1">Uncharacterized protein</fullName>
    </submittedName>
</protein>
<dbReference type="AlphaFoldDB" id="A0A6B3RRG9"/>
<evidence type="ECO:0000313" key="1">
    <source>
        <dbReference type="EMBL" id="NEX46565.1"/>
    </source>
</evidence>
<reference evidence="1 2" key="1">
    <citation type="submission" date="2020-02" db="EMBL/GenBank/DDBJ databases">
        <title>Rhodobacter algicola sp. nov., isolated from microalga culture.</title>
        <authorList>
            <person name="Park C.-Y."/>
        </authorList>
    </citation>
    <scope>NUCLEOTIDE SEQUENCE [LARGE SCALE GENOMIC DNA]</scope>
    <source>
        <strain evidence="1 2">ETT8</strain>
    </source>
</reference>
<accession>A0A6B3RRG9</accession>
<dbReference type="Proteomes" id="UP000481421">
    <property type="component" value="Unassembled WGS sequence"/>
</dbReference>
<dbReference type="EMBL" id="JAAIKE010000003">
    <property type="protein sequence ID" value="NEX46565.1"/>
    <property type="molecule type" value="Genomic_DNA"/>
</dbReference>
<organism evidence="1 2">
    <name type="scientific">Pseudotabrizicola algicola</name>
    <dbReference type="NCBI Taxonomy" id="2709381"/>
    <lineage>
        <taxon>Bacteria</taxon>
        <taxon>Pseudomonadati</taxon>
        <taxon>Pseudomonadota</taxon>
        <taxon>Alphaproteobacteria</taxon>
        <taxon>Rhodobacterales</taxon>
        <taxon>Paracoccaceae</taxon>
        <taxon>Pseudotabrizicola</taxon>
    </lineage>
</organism>
<sequence length="294" mass="33345">MTGWALESRILPATPQDPALDYCQWPYDPPAAPGPGAWQSSALLYQSFVVAGLSDRMLALCDALRTAVGPFSTVWGVKWAGDRLSWEFYFYDYARMQRSFDIAAFRRATKGLLQLTPPNADDHPYFMFSVEVDARHIDGGKPIDQIDLYIGNPGSAVSSGICYGLSQTGMEMRNFYFFFDAKAHFDDIREKIVSNAHVPLRRLRIEDILWPEMDSAQTIVVANKRHNDGLYFSRIRAGLLSTFLDRLAFPAPIRTFLRENRERFDHLLFDVGYDYLPAPTGGIRLMKGSFYGLL</sequence>
<evidence type="ECO:0000313" key="2">
    <source>
        <dbReference type="Proteomes" id="UP000481421"/>
    </source>
</evidence>
<proteinExistence type="predicted"/>